<evidence type="ECO:0000259" key="3">
    <source>
        <dbReference type="PROSITE" id="PS52002"/>
    </source>
</evidence>
<accession>A0ABS4GY02</accession>
<keyword evidence="2" id="KW-0346">Stress response</keyword>
<evidence type="ECO:0000313" key="4">
    <source>
        <dbReference type="EMBL" id="MBP1934750.1"/>
    </source>
</evidence>
<organism evidence="4 5">
    <name type="scientific">Ammoniphilus resinae</name>
    <dbReference type="NCBI Taxonomy" id="861532"/>
    <lineage>
        <taxon>Bacteria</taxon>
        <taxon>Bacillati</taxon>
        <taxon>Bacillota</taxon>
        <taxon>Bacilli</taxon>
        <taxon>Bacillales</taxon>
        <taxon>Paenibacillaceae</taxon>
        <taxon>Aneurinibacillus group</taxon>
        <taxon>Ammoniphilus</taxon>
    </lineage>
</organism>
<keyword evidence="5" id="KW-1185">Reference proteome</keyword>
<dbReference type="SUPFAM" id="SSF50182">
    <property type="entry name" value="Sm-like ribonucleoproteins"/>
    <property type="match status" value="1"/>
</dbReference>
<protein>
    <submittedName>
        <fullName evidence="4">RNA chaperone Hfq</fullName>
    </submittedName>
</protein>
<dbReference type="PROSITE" id="PS52002">
    <property type="entry name" value="SM"/>
    <property type="match status" value="1"/>
</dbReference>
<feature type="domain" description="Sm" evidence="3">
    <location>
        <begin position="19"/>
        <end position="76"/>
    </location>
</feature>
<dbReference type="PANTHER" id="PTHR34772">
    <property type="entry name" value="RNA-BINDING PROTEIN HFQ"/>
    <property type="match status" value="1"/>
</dbReference>
<reference evidence="4 5" key="1">
    <citation type="submission" date="2021-03" db="EMBL/GenBank/DDBJ databases">
        <title>Genomic Encyclopedia of Type Strains, Phase IV (KMG-IV): sequencing the most valuable type-strain genomes for metagenomic binning, comparative biology and taxonomic classification.</title>
        <authorList>
            <person name="Goeker M."/>
        </authorList>
    </citation>
    <scope>NUCLEOTIDE SEQUENCE [LARGE SCALE GENOMIC DNA]</scope>
    <source>
        <strain evidence="4 5">DSM 24738</strain>
    </source>
</reference>
<dbReference type="PANTHER" id="PTHR34772:SF1">
    <property type="entry name" value="RNA-BINDING PROTEIN HFQ"/>
    <property type="match status" value="1"/>
</dbReference>
<dbReference type="EMBL" id="JAGGKT010000027">
    <property type="protein sequence ID" value="MBP1934750.1"/>
    <property type="molecule type" value="Genomic_DNA"/>
</dbReference>
<proteinExistence type="predicted"/>
<dbReference type="Proteomes" id="UP001519343">
    <property type="component" value="Unassembled WGS sequence"/>
</dbReference>
<evidence type="ECO:0000313" key="5">
    <source>
        <dbReference type="Proteomes" id="UP001519343"/>
    </source>
</evidence>
<dbReference type="RefSeq" id="WP_209812734.1">
    <property type="nucleotide sequence ID" value="NZ_JAGGKT010000027.1"/>
</dbReference>
<dbReference type="InterPro" id="IPR010920">
    <property type="entry name" value="LSM_dom_sf"/>
</dbReference>
<evidence type="ECO:0000256" key="2">
    <source>
        <dbReference type="ARBA" id="ARBA00023016"/>
    </source>
</evidence>
<dbReference type="InterPro" id="IPR047575">
    <property type="entry name" value="Sm"/>
</dbReference>
<keyword evidence="1" id="KW-0694">RNA-binding</keyword>
<dbReference type="Gene3D" id="2.30.30.100">
    <property type="match status" value="1"/>
</dbReference>
<dbReference type="Pfam" id="PF17209">
    <property type="entry name" value="Hfq"/>
    <property type="match status" value="1"/>
</dbReference>
<name>A0ABS4GY02_9BACL</name>
<sequence>MGQRRIVMGEKEAMNMQQDEVLSESQTNKKSIKFILKNGVHMEGYVEAFDRYAVVIRQAGDKQAMIYKSAFSTVIA</sequence>
<comment type="caution">
    <text evidence="4">The sequence shown here is derived from an EMBL/GenBank/DDBJ whole genome shotgun (WGS) entry which is preliminary data.</text>
</comment>
<evidence type="ECO:0000256" key="1">
    <source>
        <dbReference type="ARBA" id="ARBA00022884"/>
    </source>
</evidence>
<dbReference type="InterPro" id="IPR005001">
    <property type="entry name" value="Hfq"/>
</dbReference>
<gene>
    <name evidence="4" type="ORF">J2Z37_004770</name>
</gene>